<dbReference type="Pfam" id="PF12770">
    <property type="entry name" value="CHAT"/>
    <property type="match status" value="1"/>
</dbReference>
<dbReference type="RefSeq" id="WP_126270333.1">
    <property type="nucleotide sequence ID" value="NZ_CP034463.1"/>
</dbReference>
<evidence type="ECO:0000313" key="3">
    <source>
        <dbReference type="EMBL" id="AZP15967.1"/>
    </source>
</evidence>
<organism evidence="3 4">
    <name type="scientific">Streptomyces aquilus</name>
    <dbReference type="NCBI Taxonomy" id="2548456"/>
    <lineage>
        <taxon>Bacteria</taxon>
        <taxon>Bacillati</taxon>
        <taxon>Actinomycetota</taxon>
        <taxon>Actinomycetes</taxon>
        <taxon>Kitasatosporales</taxon>
        <taxon>Streptomycetaceae</taxon>
        <taxon>Streptomyces</taxon>
    </lineage>
</organism>
<proteinExistence type="predicted"/>
<dbReference type="EMBL" id="CP034463">
    <property type="protein sequence ID" value="AZP15967.1"/>
    <property type="molecule type" value="Genomic_DNA"/>
</dbReference>
<keyword evidence="4" id="KW-1185">Reference proteome</keyword>
<feature type="compositionally biased region" description="Low complexity" evidence="1">
    <location>
        <begin position="408"/>
        <end position="450"/>
    </location>
</feature>
<name>A0A3S9HV34_9ACTN</name>
<accession>A0A3S9HV34</accession>
<dbReference type="InterPro" id="IPR011990">
    <property type="entry name" value="TPR-like_helical_dom_sf"/>
</dbReference>
<gene>
    <name evidence="3" type="ORF">EJC51_07520</name>
</gene>
<protein>
    <submittedName>
        <fullName evidence="3">CHAT domain-containing protein</fullName>
    </submittedName>
</protein>
<feature type="region of interest" description="Disordered" evidence="1">
    <location>
        <begin position="889"/>
        <end position="912"/>
    </location>
</feature>
<dbReference type="InterPro" id="IPR024983">
    <property type="entry name" value="CHAT_dom"/>
</dbReference>
<evidence type="ECO:0000256" key="1">
    <source>
        <dbReference type="SAM" id="MobiDB-lite"/>
    </source>
</evidence>
<feature type="region of interest" description="Disordered" evidence="1">
    <location>
        <begin position="398"/>
        <end position="450"/>
    </location>
</feature>
<feature type="domain" description="CHAT" evidence="2">
    <location>
        <begin position="813"/>
        <end position="1114"/>
    </location>
</feature>
<sequence length="1115" mass="118994">MSDGFLKHHQLARRALWELQRAVRKRNLKKLAAARDSFANVLDVMSPAHPDRPACLGNLSTALRLQYEWGRDVSAVERLVEVDESIRWSLEPGHPQRALHRHNLRNVMVHLMTGPRRPGLLARAVPLAREAAADPAERTLFLEALAVCLDELFEQTEDADVMVELIALDRERVAARRPDDPEVGPILADLGAGLRTLALLRGRPEDLPEAVDVGRQAVEKCPDGQGNRASCLALLANSLHALFIQLDRSVETLRESVAVARQAVAAAPPGHPDRPAALNGLGIGLRSVFEEARELDALHEAAQVLEEAVSELGPGEPARRARYLGNLSAVHQELFKRTGETRAILAAVEASREAVRLSPHDTPQRAGRLSDLGNALHILSTGLYFTAPGDEEVFMPGTGGAAPGTEDAVTPATAGTAPGTEDAVTTTTAGTAPGTEDAVTTTTAGTAPGDLPYLREAVEVARAAVAGSHSDPDLGGRLSNLSVATRTLYELTGDSAALDEAVQAARAGVTAATADPTNRATALMALVRALAQRPATADVLREMQECCTDLATVTTTPRTRVIAHLLLGRTAMSADPPEAAAALAAYEKAVAWLPEIAPRQLLRPDREYGLGELAGLPAEAASAALHLGRPEHALVLLEHARGLLLREGMSGRDDLAEVRRADPAAAEDLVRLRDLLNASDRGGTDLYRGGGDQVRSIPVPGARHGTRTYRHRELALEWEQLLDRIRSRPGLEGFLRPPTIESLRRRPVDGPVVLVNPAPSRCDALLLTPDGDVRALRLDCDHAELRARARAFRRLPRSAGSASPDEAELLGHLAWLWDRIGRPVLSELGLLSPVRLPAESAPRIWWCPIGVAASLPLHAAGRHDAADPAGVSAVMDHVVSSYTSTVHALHRGGTGTTDDHEASPSRPLEGLPGRSPYGLLVVEMSETPGAGPLPGARLEAERLTELAAHPTVLSGPAATREAVLRELPGHAIAHFACHAVTDPRSPSLDRLLLHDHGSAPLTAVELSSVRVPNGTLAYLSACETAKSDERLADEAIHIATAFQLAGYRHVVGTLWPVTDSAAGRIADDFYTGLAPSLDTADTADAARTLHRAVLDLREDDPARPSRWAAHLHFGG</sequence>
<dbReference type="KEGG" id="saqu:EJC51_07520"/>
<evidence type="ECO:0000313" key="4">
    <source>
        <dbReference type="Proteomes" id="UP000280197"/>
    </source>
</evidence>
<dbReference type="AlphaFoldDB" id="A0A3S9HV34"/>
<evidence type="ECO:0000259" key="2">
    <source>
        <dbReference type="Pfam" id="PF12770"/>
    </source>
</evidence>
<dbReference type="Gene3D" id="1.25.40.10">
    <property type="entry name" value="Tetratricopeptide repeat domain"/>
    <property type="match status" value="2"/>
</dbReference>
<dbReference type="Proteomes" id="UP000280197">
    <property type="component" value="Chromosome"/>
</dbReference>
<reference evidence="3 4" key="1">
    <citation type="submission" date="2018-12" db="EMBL/GenBank/DDBJ databases">
        <authorList>
            <person name="Li K."/>
        </authorList>
    </citation>
    <scope>NUCLEOTIDE SEQUENCE [LARGE SCALE GENOMIC DNA]</scope>
    <source>
        <strain evidence="4">CR22</strain>
    </source>
</reference>